<organism evidence="3 4">
    <name type="scientific">Flagellimonas meridianipacifica</name>
    <dbReference type="NCBI Taxonomy" id="1080225"/>
    <lineage>
        <taxon>Bacteria</taxon>
        <taxon>Pseudomonadati</taxon>
        <taxon>Bacteroidota</taxon>
        <taxon>Flavobacteriia</taxon>
        <taxon>Flavobacteriales</taxon>
        <taxon>Flavobacteriaceae</taxon>
        <taxon>Flagellimonas</taxon>
    </lineage>
</organism>
<dbReference type="InterPro" id="IPR047589">
    <property type="entry name" value="DUF11_rpt"/>
</dbReference>
<dbReference type="InterPro" id="IPR026341">
    <property type="entry name" value="T9SS_type_B"/>
</dbReference>
<dbReference type="PANTHER" id="PTHR34819">
    <property type="entry name" value="LARGE CYSTEINE-RICH PERIPLASMIC PROTEIN OMCB"/>
    <property type="match status" value="1"/>
</dbReference>
<feature type="region of interest" description="Disordered" evidence="1">
    <location>
        <begin position="1640"/>
        <end position="1667"/>
    </location>
</feature>
<feature type="domain" description="DUF11" evidence="2">
    <location>
        <begin position="3137"/>
        <end position="3248"/>
    </location>
</feature>
<feature type="domain" description="DUF11" evidence="2">
    <location>
        <begin position="1541"/>
        <end position="1653"/>
    </location>
</feature>
<feature type="domain" description="DUF11" evidence="2">
    <location>
        <begin position="2215"/>
        <end position="2330"/>
    </location>
</feature>
<feature type="region of interest" description="Disordered" evidence="1">
    <location>
        <begin position="1769"/>
        <end position="1800"/>
    </location>
</feature>
<feature type="region of interest" description="Disordered" evidence="1">
    <location>
        <begin position="3238"/>
        <end position="3264"/>
    </location>
</feature>
<dbReference type="InterPro" id="IPR001434">
    <property type="entry name" value="OmcB-like_DUF11"/>
</dbReference>
<dbReference type="Gene3D" id="2.60.40.1170">
    <property type="entry name" value="Mu homology domain, subdomain B"/>
    <property type="match status" value="1"/>
</dbReference>
<dbReference type="NCBIfam" id="TIGR01451">
    <property type="entry name" value="B_ant_repeat"/>
    <property type="match status" value="14"/>
</dbReference>
<dbReference type="Gene3D" id="2.60.40.10">
    <property type="entry name" value="Immunoglobulins"/>
    <property type="match status" value="18"/>
</dbReference>
<feature type="region of interest" description="Disordered" evidence="1">
    <location>
        <begin position="3368"/>
        <end position="3394"/>
    </location>
</feature>
<feature type="compositionally biased region" description="Acidic residues" evidence="1">
    <location>
        <begin position="2059"/>
        <end position="2069"/>
    </location>
</feature>
<feature type="compositionally biased region" description="Acidic residues" evidence="1">
    <location>
        <begin position="1790"/>
        <end position="1800"/>
    </location>
</feature>
<protein>
    <submittedName>
        <fullName evidence="3">Putative repeat protein (TIGR01451 family)/gliding motility-associated-like protein</fullName>
    </submittedName>
</protein>
<feature type="region of interest" description="Disordered" evidence="1">
    <location>
        <begin position="2041"/>
        <end position="2069"/>
    </location>
</feature>
<feature type="domain" description="DUF11" evidence="2">
    <location>
        <begin position="1810"/>
        <end position="1922"/>
    </location>
</feature>
<dbReference type="PANTHER" id="PTHR34819:SF3">
    <property type="entry name" value="CELL SURFACE PROTEIN"/>
    <property type="match status" value="1"/>
</dbReference>
<reference evidence="3 4" key="1">
    <citation type="submission" date="2018-03" db="EMBL/GenBank/DDBJ databases">
        <title>Genomic Encyclopedia of Archaeal and Bacterial Type Strains, Phase II (KMG-II): from individual species to whole genera.</title>
        <authorList>
            <person name="Goeker M."/>
        </authorList>
    </citation>
    <scope>NUCLEOTIDE SEQUENCE [LARGE SCALE GENOMIC DNA]</scope>
    <source>
        <strain evidence="3 4">DSM 25027</strain>
    </source>
</reference>
<feature type="region of interest" description="Disordered" evidence="1">
    <location>
        <begin position="2181"/>
        <end position="2203"/>
    </location>
</feature>
<name>A0A2T0MFG2_9FLAO</name>
<feature type="domain" description="DUF11" evidence="2">
    <location>
        <begin position="3407"/>
        <end position="3521"/>
    </location>
</feature>
<dbReference type="OrthoDB" id="9805017at2"/>
<feature type="compositionally biased region" description="Acidic residues" evidence="1">
    <location>
        <begin position="1645"/>
        <end position="1665"/>
    </location>
</feature>
<feature type="region of interest" description="Disordered" evidence="1">
    <location>
        <begin position="1909"/>
        <end position="1936"/>
    </location>
</feature>
<feature type="domain" description="DUF11" evidence="2">
    <location>
        <begin position="2491"/>
        <end position="2602"/>
    </location>
</feature>
<feature type="compositionally biased region" description="Acidic residues" evidence="1">
    <location>
        <begin position="3374"/>
        <end position="3394"/>
    </location>
</feature>
<feature type="domain" description="DUF11" evidence="2">
    <location>
        <begin position="3009"/>
        <end position="3118"/>
    </location>
</feature>
<evidence type="ECO:0000313" key="3">
    <source>
        <dbReference type="EMBL" id="PRX56276.1"/>
    </source>
</evidence>
<feature type="domain" description="DUF11" evidence="2">
    <location>
        <begin position="2079"/>
        <end position="2191"/>
    </location>
</feature>
<feature type="compositionally biased region" description="Acidic residues" evidence="1">
    <location>
        <begin position="2455"/>
        <end position="2480"/>
    </location>
</feature>
<feature type="compositionally biased region" description="Polar residues" evidence="1">
    <location>
        <begin position="1503"/>
        <end position="1524"/>
    </location>
</feature>
<feature type="domain" description="DUF11" evidence="2">
    <location>
        <begin position="2879"/>
        <end position="2985"/>
    </location>
</feature>
<feature type="region of interest" description="Disordered" evidence="1">
    <location>
        <begin position="2318"/>
        <end position="2340"/>
    </location>
</feature>
<evidence type="ECO:0000256" key="1">
    <source>
        <dbReference type="SAM" id="MobiDB-lite"/>
    </source>
</evidence>
<dbReference type="Pfam" id="PF22352">
    <property type="entry name" value="K319L-like_PKD"/>
    <property type="match status" value="2"/>
</dbReference>
<feature type="domain" description="DUF11" evidence="2">
    <location>
        <begin position="2350"/>
        <end position="2460"/>
    </location>
</feature>
<feature type="region of interest" description="Disordered" evidence="1">
    <location>
        <begin position="2452"/>
        <end position="2480"/>
    </location>
</feature>
<feature type="compositionally biased region" description="Polar residues" evidence="1">
    <location>
        <begin position="2318"/>
        <end position="2332"/>
    </location>
</feature>
<dbReference type="EMBL" id="PVYX01000001">
    <property type="protein sequence ID" value="PRX56276.1"/>
    <property type="molecule type" value="Genomic_DNA"/>
</dbReference>
<feature type="compositionally biased region" description="Acidic residues" evidence="1">
    <location>
        <begin position="1914"/>
        <end position="1934"/>
    </location>
</feature>
<feature type="compositionally biased region" description="Polar residues" evidence="1">
    <location>
        <begin position="2724"/>
        <end position="2733"/>
    </location>
</feature>
<feature type="region of interest" description="Disordered" evidence="1">
    <location>
        <begin position="2721"/>
        <end position="2740"/>
    </location>
</feature>
<feature type="domain" description="DUF11" evidence="2">
    <location>
        <begin position="2622"/>
        <end position="2731"/>
    </location>
</feature>
<dbReference type="RefSeq" id="WP_106143267.1">
    <property type="nucleotide sequence ID" value="NZ_PVYX01000001.1"/>
</dbReference>
<dbReference type="Gene3D" id="2.60.40.3080">
    <property type="match status" value="1"/>
</dbReference>
<dbReference type="NCBIfam" id="TIGR04131">
    <property type="entry name" value="Bac_Flav_CTERM"/>
    <property type="match status" value="1"/>
</dbReference>
<proteinExistence type="predicted"/>
<feature type="domain" description="DUF11" evidence="2">
    <location>
        <begin position="1943"/>
        <end position="2059"/>
    </location>
</feature>
<feature type="domain" description="DUF11" evidence="2">
    <location>
        <begin position="2750"/>
        <end position="2863"/>
    </location>
</feature>
<gene>
    <name evidence="3" type="ORF">CLV81_0271</name>
</gene>
<comment type="caution">
    <text evidence="3">The sequence shown here is derived from an EMBL/GenBank/DDBJ whole genome shotgun (WGS) entry which is preliminary data.</text>
</comment>
<accession>A0A2T0MFG2</accession>
<keyword evidence="4" id="KW-1185">Reference proteome</keyword>
<evidence type="ECO:0000313" key="4">
    <source>
        <dbReference type="Proteomes" id="UP000237640"/>
    </source>
</evidence>
<feature type="domain" description="DUF11" evidence="2">
    <location>
        <begin position="1674"/>
        <end position="1790"/>
    </location>
</feature>
<evidence type="ECO:0000259" key="2">
    <source>
        <dbReference type="Pfam" id="PF01345"/>
    </source>
</evidence>
<dbReference type="Pfam" id="PF01345">
    <property type="entry name" value="DUF11"/>
    <property type="match status" value="16"/>
</dbReference>
<dbReference type="InterPro" id="IPR013783">
    <property type="entry name" value="Ig-like_fold"/>
</dbReference>
<feature type="domain" description="DUF11" evidence="2">
    <location>
        <begin position="3266"/>
        <end position="3377"/>
    </location>
</feature>
<feature type="region of interest" description="Disordered" evidence="1">
    <location>
        <begin position="1503"/>
        <end position="1530"/>
    </location>
</feature>
<sequence>MFLLSGKFKVTFVFLVVLLSSVQDTFGQNCSVNAGVAETICENSPFTLSGSATGLVQSGPTWSQVAGPSVIIADPSDLNTAINGLIGGNIYSFRLTATCTDGTTQFQDVDITVQPITTADAGLDVASCPDNTGNISIIANTPLNPGETGLWTIDGGNSAGVIINFPNSPTSTITLPEGSAGTTTLRWTITGPDYAPGQNCESFDIMTVTNYGGESPVDAGADQNLDNCYTVTQSTTLDGSFGGNNINGQVGTWSFVSGPSTPNFANVNNNRSTVSNLIEGTYVLRWTVVGPCASGQDTVTITVDEATQDISNASTQDGTIRFCDPGITTATLVGSQPQFSGETIQWTQTSGPAASILNPSNSTTQVSGLDGSSTYVFTYTIANATTGCDDSASTTIRYSTNPITITANGGNDIIAACGQTEVDIPFTTTGNGSNTYAIVSGPASSTLVNSNNFQNTGSTPLSIDFDVEGTYTVLFRRVVSGSVQTGCDEATDAINVTISLTPTSANAGTGQVLACNVTTTSLTGNTVTTGSSLWSQLSGPNTATIDSPFDQTTGISGLVPGVYEFQYGISGGNVCDPAAEATVTVEVSSDAPIVVDAGPDQGLVCFGAPIQMAGDVPTNNLVGTWTVETAPVGSSISFADANDPNTLISGLDNANETYIFRWTIENPNDNTCPAPGSDTVTVTTSGTPGPTLADAGSDQCLNTGTTVVNLAGNAPQAGETGLWTAVPATGISFTDTTLFNTTANITVEQSYVLTWTISKAGCQSTFDDVEITIGVPASADAGPDQAACSNTFTMAATSSTGSGQWTQISGPGGFTIDDGTSPTAQFTFGFSGQYIFEWTVDNGTCSTDSDQVTLSVGIPPTTASVGANQTICNATNTILSGNAFDANVETGFWTLLSGAPNTPTIADVNDPNTNVTNLVAGSYTFRWTIVGDSNCPTTFADLDVDVFVPADAGPDLNFCETTNFLLEATFGSTGTWTQTANGAPVATINQNPANSNVAEVTIIPGNTYIFRFTTDYGGSCTSTFDEVTVVSSTAPSVDPDAGPDQILCQGDLVVPNQTTLAGNTAPVDVTNAEWRFAEQPSGSVATIDSPNSPTSTLSGLSVPGIYILEWNFESGNCANTADVVRIEVFDAPSTADAGADQPNACQLDVQMNATAPTVGIGTWTFSTDPSGGAAVIDSPNSPTTTLSNITVLGTYQLTWTVTNGTTFTAPSLCAPSTDTVDITFTDDPPSEPNAGPDQQFCDATQTNLNAVALTTGTGTWSQTEGPGVTDPGTAANITSVNNPNSLVLDLEPGIYEFTWTATNGGCSLTDTMEVEIISQPVTAEAGPDQNLQQFATVTLGATTPTVGSGTWTQLSGPTTASFIDDTDPATDVIGTDVGTYEFQWTVSNGICTDESDTVTITIDGLADLELTKTVSPTTANPGDTVTFTISIFNDDVSAGSDATGVAVRDVIPEGYTLVLGTVSNDGVYNPGNFTIDWSNLSVTNGNTLNLTFDATVNGSGNYDNSVEITGSDQFDPDSTPNNDIPSEDDQDTASITLQSADLSLDKTVLPITASVGETVTFTLEVSNGGANDATGVSLVDVVPSGYTIATINNGGVQSANTITWSGLSVTNGGSSSVSFTATLNAPTGATNEYLNTAQVTASDQNDPDSGTDNDDGDQSEDDEDSAQVSLEQVDLELSINNSSPNGNEGDTVNYTVSVFNNDAVETGAGTGIEVTVAVPSGMDIVAGSITNGGVYNPGSGTITWSGLDVPNGATLDLDYQVTINDTGSYDTTGEITASDLPDSDSTPNNDDGDQSEDDEDSAAFALQSADLSLDKTVLPTTASVGETVTFTLEVSNGGANDATGVNLADVVPSGYTIATINNGGVQSGNTITWSGLSVTNGGSSSVSFTATLNAPTGATNEYLNTAQVTASDQNDPDSGTDNDDGDQSEDDEDSAQVSLEQVDLELSINNSSPNGNEGDTVNYTVSVFNNDAVETGAGTGIEVTVAVPSGMDIIAGSITNGGVYNPGSGTITWSSLDVANGATLDLDYQVTINDTGSYATTGEITASDLPDSDSTPNNDDGDQSEDDEDSAAFALQSADLSLVKDISGVSSATPNVGDTVTFELTVTNAGPNTATNVVLEDEVPSGLNLTTINNGGTAIAGTFLSWTIASLPVGSTTVSYQVTVNAPNGFPDEYLNITEITASDQDDPDSEPFNDDGDQSEDDEDFFVITPQIIDLELDINVSDSSPNVGDVVTFTIDLSNLGDVLATGVSIQDVLPPGFGNVTGISNGGSLGGANIDWSGLTVPVGSNTLTLTFNAEVLEPTGTTGEYEHQVQVTAANQFDTDSTPNNDNGDQSEDDEDNISVVPQQADLSLAKSVDDTTPDVGDTVTFTLTMTNLGPNVATGVALEDILPSGYALTTVNNGGSLFGNTASWAGLTVLANGGSTSVTYEATVNAPTGAPNEYVNSAQITASDQFDPDSDPTTDNTVDEDGNGDGDDDDETTLEVFPNIGDLELTKIVVDSDTTPLVGTEISFEITVFNVGSVDADNVIVEDLLPSGYDFVLYSATSGIYNENTGIWQVGDVSAGDTETLVIDVLVNPTGNYTNVAEIIATDIFDVDSTPNNNILAEDDQDDVVVTPIQVADLALTKSVDTTTPDVNDNVIFTLTVANEGPSEATGIQVLDLLPSGFTYVSDDGGGAYVSGNGIWSIASLANGNSAILNITASVNTTGDYVNVAEVIAHDQLDQDSTPNNTTPSEDDQDEVVVTPRQLVDVSVTKTADTNTPNIGGNISFTVTVTNDGPSDATTVVVTDLLASGYEFVSAIPSVGTYEPLNGSWTVGNLPDGTFETIVIQATVLPNGIYTNTAELTDLNEDDIDSLPANNDDTEDDQATIEPTPVLVSDLDLVKTVDNTTPLVGDEVEFTIDITNNGPSDTSGVIVQDLLPNGYTYISNTATAGNYNQNTGAWQLNGSLSDGTTETLKIKATVNPTGVYTNSAEITNSDNLDPDSVPGNSVIAEDDYDEAATIPIPLADISLTKMVDNEFPDVSDQITFTLNLSNDGPSEATGIQVLDQLPTGYNYVSHSGAGTYNPTSGIWDVASLAANTNTSLDITVGINTTGSYANTAELIAINELDPNSTPNNNDPNEDDQDGQVTLPRVITDISVVKTADNLAPSVGTDITFTVAITNDGPSDAAGLVIEDILASGYDFVSATTSIGSYDEIIGSWDIASLPNGTTETLVIVATVLSNGEYSNTAELIALDTFDPDSSPDNNLNSEDDQDTVNPEPTGLADLSITKTVDDIEPNVGDVIEFTINLTNSGDSNASGVVVNELLPIGFTYEAHTATAGTYDENTGVWNTNGVIPNGTTETLVILARVNAPTGTDGEYTNRVQITASNQADPDSDATSDFDTDDLADGIPDDDEASITIMPQSVDIAVVKTVDNARPNIGNEINFTISATNNGSLPATNIGIEEQLPNGYRFITATATLGAYDASEGFWEIDTLNGSETATLTLTVEVLDIEDYLNVAQLAFVDQFDMDTANDSDTASIEPTCLVFYNEFSPNGDGVNETFEIDCISRYPNNTLKIYNRWGNLVFQAQGYNNEFAGISNGRAVIQKEEFLPVGTYYYILDLGDGSEPIADWLYINR</sequence>
<dbReference type="InterPro" id="IPR051172">
    <property type="entry name" value="Chlamydia_OmcB"/>
</dbReference>
<feature type="domain" description="DUF11" evidence="2">
    <location>
        <begin position="1407"/>
        <end position="1522"/>
    </location>
</feature>
<dbReference type="Pfam" id="PF13585">
    <property type="entry name" value="CHU_C"/>
    <property type="match status" value="1"/>
</dbReference>
<dbReference type="Proteomes" id="UP000237640">
    <property type="component" value="Unassembled WGS sequence"/>
</dbReference>
<feature type="compositionally biased region" description="Acidic residues" evidence="1">
    <location>
        <begin position="2184"/>
        <end position="2203"/>
    </location>
</feature>